<dbReference type="InterPro" id="IPR004302">
    <property type="entry name" value="Cellulose/chitin-bd_N"/>
</dbReference>
<proteinExistence type="predicted"/>
<organism evidence="4 5">
    <name type="scientific">Prorocentrum cordatum</name>
    <dbReference type="NCBI Taxonomy" id="2364126"/>
    <lineage>
        <taxon>Eukaryota</taxon>
        <taxon>Sar</taxon>
        <taxon>Alveolata</taxon>
        <taxon>Dinophyceae</taxon>
        <taxon>Prorocentrales</taxon>
        <taxon>Prorocentraceae</taxon>
        <taxon>Prorocentrum</taxon>
    </lineage>
</organism>
<evidence type="ECO:0000256" key="2">
    <source>
        <dbReference type="SAM" id="SignalP"/>
    </source>
</evidence>
<protein>
    <recommendedName>
        <fullName evidence="3">Chitin-binding type-4 domain-containing protein</fullName>
    </recommendedName>
</protein>
<accession>A0ABN9WKD4</accession>
<keyword evidence="2" id="KW-0732">Signal</keyword>
<name>A0ABN9WKD4_9DINO</name>
<feature type="chain" id="PRO_5046654617" description="Chitin-binding type-4 domain-containing protein" evidence="2">
    <location>
        <begin position="20"/>
        <end position="330"/>
    </location>
</feature>
<dbReference type="Pfam" id="PF03067">
    <property type="entry name" value="LPMO_10"/>
    <property type="match status" value="1"/>
</dbReference>
<evidence type="ECO:0000313" key="5">
    <source>
        <dbReference type="Proteomes" id="UP001189429"/>
    </source>
</evidence>
<feature type="region of interest" description="Disordered" evidence="1">
    <location>
        <begin position="224"/>
        <end position="310"/>
    </location>
</feature>
<dbReference type="Proteomes" id="UP001189429">
    <property type="component" value="Unassembled WGS sequence"/>
</dbReference>
<comment type="caution">
    <text evidence="4">The sequence shown here is derived from an EMBL/GenBank/DDBJ whole genome shotgun (WGS) entry which is preliminary data.</text>
</comment>
<dbReference type="EMBL" id="CAUYUJ010018672">
    <property type="protein sequence ID" value="CAK0885447.1"/>
    <property type="molecule type" value="Genomic_DNA"/>
</dbReference>
<feature type="compositionally biased region" description="Low complexity" evidence="1">
    <location>
        <begin position="224"/>
        <end position="249"/>
    </location>
</feature>
<feature type="compositionally biased region" description="Basic residues" evidence="1">
    <location>
        <begin position="261"/>
        <end position="281"/>
    </location>
</feature>
<feature type="domain" description="Chitin-binding type-4" evidence="3">
    <location>
        <begin position="65"/>
        <end position="190"/>
    </location>
</feature>
<feature type="signal peptide" evidence="2">
    <location>
        <begin position="1"/>
        <end position="19"/>
    </location>
</feature>
<evidence type="ECO:0000259" key="3">
    <source>
        <dbReference type="Pfam" id="PF03067"/>
    </source>
</evidence>
<keyword evidence="5" id="KW-1185">Reference proteome</keyword>
<gene>
    <name evidence="4" type="ORF">PCOR1329_LOCUS67065</name>
</gene>
<reference evidence="4" key="1">
    <citation type="submission" date="2023-10" db="EMBL/GenBank/DDBJ databases">
        <authorList>
            <person name="Chen Y."/>
            <person name="Shah S."/>
            <person name="Dougan E. K."/>
            <person name="Thang M."/>
            <person name="Chan C."/>
        </authorList>
    </citation>
    <scope>NUCLEOTIDE SEQUENCE [LARGE SCALE GENOMIC DNA]</scope>
</reference>
<sequence>MGSFAIVLALGLLPALASGHAFLTKPEMRGGASGNVGNGYCPQCLGSTDLPMATCGNAHFLDAVGPVTELRAGELAEFAITVTAHHKGHFVFRLCDHRLDSQAGGYQAQEDCLNEHVLSRARPEEVHADCQRDDPRGDCQPYDEANPGHWYLPPHSGSHLDRAQHRFHYWIPADLTCESCTLQWWWMSANSCTPHPDAYKCYFQEIRIGRGGTRARGAMACAPTRASAQRSRAPPCSAASSSKTARTSRWWGAEPPGAPRPHQRPLRRPRRRRRRPRRAHGGAHDLPHRVRRAAQCLRGGREPPRRGLGLRRALLRVPGREQRLLRRPRA</sequence>
<evidence type="ECO:0000256" key="1">
    <source>
        <dbReference type="SAM" id="MobiDB-lite"/>
    </source>
</evidence>
<evidence type="ECO:0000313" key="4">
    <source>
        <dbReference type="EMBL" id="CAK0885447.1"/>
    </source>
</evidence>